<proteinExistence type="predicted"/>
<gene>
    <name evidence="2" type="ORF">SteCoe_24155</name>
</gene>
<dbReference type="AlphaFoldDB" id="A0A1R2BI82"/>
<feature type="region of interest" description="Disordered" evidence="1">
    <location>
        <begin position="1"/>
        <end position="20"/>
    </location>
</feature>
<reference evidence="2 3" key="1">
    <citation type="submission" date="2016-11" db="EMBL/GenBank/DDBJ databases">
        <title>The macronuclear genome of Stentor coeruleus: a giant cell with tiny introns.</title>
        <authorList>
            <person name="Slabodnick M."/>
            <person name="Ruby J.G."/>
            <person name="Reiff S.B."/>
            <person name="Swart E.C."/>
            <person name="Gosai S."/>
            <person name="Prabakaran S."/>
            <person name="Witkowska E."/>
            <person name="Larue G.E."/>
            <person name="Fisher S."/>
            <person name="Freeman R.M."/>
            <person name="Gunawardena J."/>
            <person name="Chu W."/>
            <person name="Stover N.A."/>
            <person name="Gregory B.D."/>
            <person name="Nowacki M."/>
            <person name="Derisi J."/>
            <person name="Roy S.W."/>
            <person name="Marshall W.F."/>
            <person name="Sood P."/>
        </authorList>
    </citation>
    <scope>NUCLEOTIDE SEQUENCE [LARGE SCALE GENOMIC DNA]</scope>
    <source>
        <strain evidence="2">WM001</strain>
    </source>
</reference>
<comment type="caution">
    <text evidence="2">The sequence shown here is derived from an EMBL/GenBank/DDBJ whole genome shotgun (WGS) entry which is preliminary data.</text>
</comment>
<evidence type="ECO:0000313" key="3">
    <source>
        <dbReference type="Proteomes" id="UP000187209"/>
    </source>
</evidence>
<name>A0A1R2BI82_9CILI</name>
<evidence type="ECO:0000313" key="2">
    <source>
        <dbReference type="EMBL" id="OMJ76486.1"/>
    </source>
</evidence>
<sequence length="168" mass="19287">MKVFERPRSNPRSMTPKRILSAKPPFPKLIQKKPKTNPIKPSLIERNKENLPLEMILSEDVLLFKPNEIINQTLYTQSPVGELHVCFPYELPGNQLFIPISEKPQMIEISTRSTWDSTRDISVGFESTSSISRNSKVKLLSKNFKLTRNSLTRYKGGSQNSTPEPREF</sequence>
<evidence type="ECO:0000256" key="1">
    <source>
        <dbReference type="SAM" id="MobiDB-lite"/>
    </source>
</evidence>
<organism evidence="2 3">
    <name type="scientific">Stentor coeruleus</name>
    <dbReference type="NCBI Taxonomy" id="5963"/>
    <lineage>
        <taxon>Eukaryota</taxon>
        <taxon>Sar</taxon>
        <taxon>Alveolata</taxon>
        <taxon>Ciliophora</taxon>
        <taxon>Postciliodesmatophora</taxon>
        <taxon>Heterotrichea</taxon>
        <taxon>Heterotrichida</taxon>
        <taxon>Stentoridae</taxon>
        <taxon>Stentor</taxon>
    </lineage>
</organism>
<accession>A0A1R2BI82</accession>
<keyword evidence="3" id="KW-1185">Reference proteome</keyword>
<protein>
    <submittedName>
        <fullName evidence="2">Uncharacterized protein</fullName>
    </submittedName>
</protein>
<dbReference type="EMBL" id="MPUH01000629">
    <property type="protein sequence ID" value="OMJ76486.1"/>
    <property type="molecule type" value="Genomic_DNA"/>
</dbReference>
<dbReference type="Proteomes" id="UP000187209">
    <property type="component" value="Unassembled WGS sequence"/>
</dbReference>